<sequence>MLTSPIIPAVIPTSLADLQQSLVKLSGLPELHLDVVDGLFVPFTSWPYHEKASPKLAKELLDVFSLEVDLMVNDPLTAGSDWLLAGADQLVFHVETISLSAFKDFADNTNLTVGISANNDTDFAILREYLAVADYVQVMGIKTIGSQGQPFDVRALDRISLLRNDFPTLPISIDGSVNAETLPMLARLKLNRYIVGSAIIKQTDPILAYKTLTASLFN</sequence>
<evidence type="ECO:0000313" key="3">
    <source>
        <dbReference type="EMBL" id="PIW97285.1"/>
    </source>
</evidence>
<organism evidence="3 4">
    <name type="scientific">Candidatus Kaiserbacteria bacterium CG_4_8_14_3_um_filter_38_9</name>
    <dbReference type="NCBI Taxonomy" id="1974599"/>
    <lineage>
        <taxon>Bacteria</taxon>
        <taxon>Candidatus Kaiseribacteriota</taxon>
    </lineage>
</organism>
<evidence type="ECO:0008006" key="5">
    <source>
        <dbReference type="Google" id="ProtNLM"/>
    </source>
</evidence>
<dbReference type="InterPro" id="IPR000056">
    <property type="entry name" value="Ribul_P_3_epim-like"/>
</dbReference>
<dbReference type="AlphaFoldDB" id="A0A2M7IPU5"/>
<evidence type="ECO:0000313" key="4">
    <source>
        <dbReference type="Proteomes" id="UP000230837"/>
    </source>
</evidence>
<dbReference type="SUPFAM" id="SSF51366">
    <property type="entry name" value="Ribulose-phoshate binding barrel"/>
    <property type="match status" value="1"/>
</dbReference>
<dbReference type="GO" id="GO:0016857">
    <property type="term" value="F:racemase and epimerase activity, acting on carbohydrates and derivatives"/>
    <property type="evidence" value="ECO:0007669"/>
    <property type="project" value="InterPro"/>
</dbReference>
<proteinExistence type="predicted"/>
<keyword evidence="2" id="KW-0413">Isomerase</keyword>
<dbReference type="Pfam" id="PF00834">
    <property type="entry name" value="Ribul_P_3_epim"/>
    <property type="match status" value="1"/>
</dbReference>
<dbReference type="GO" id="GO:0005975">
    <property type="term" value="P:carbohydrate metabolic process"/>
    <property type="evidence" value="ECO:0007669"/>
    <property type="project" value="InterPro"/>
</dbReference>
<keyword evidence="1" id="KW-0479">Metal-binding</keyword>
<protein>
    <recommendedName>
        <fullName evidence="5">Ribulose-phosphate 3-epimerase</fullName>
    </recommendedName>
</protein>
<dbReference type="Proteomes" id="UP000230837">
    <property type="component" value="Unassembled WGS sequence"/>
</dbReference>
<dbReference type="GO" id="GO:0046872">
    <property type="term" value="F:metal ion binding"/>
    <property type="evidence" value="ECO:0007669"/>
    <property type="project" value="UniProtKB-KW"/>
</dbReference>
<gene>
    <name evidence="3" type="ORF">COZ82_00400</name>
</gene>
<dbReference type="InterPro" id="IPR013785">
    <property type="entry name" value="Aldolase_TIM"/>
</dbReference>
<dbReference type="PANTHER" id="PTHR11749">
    <property type="entry name" value="RIBULOSE-5-PHOSPHATE-3-EPIMERASE"/>
    <property type="match status" value="1"/>
</dbReference>
<reference evidence="4" key="1">
    <citation type="submission" date="2017-09" db="EMBL/GenBank/DDBJ databases">
        <title>Depth-based differentiation of microbial function through sediment-hosted aquifers and enrichment of novel symbionts in the deep terrestrial subsurface.</title>
        <authorList>
            <person name="Probst A.J."/>
            <person name="Ladd B."/>
            <person name="Jarett J.K."/>
            <person name="Geller-Mcgrath D.E."/>
            <person name="Sieber C.M.K."/>
            <person name="Emerson J.B."/>
            <person name="Anantharaman K."/>
            <person name="Thomas B.C."/>
            <person name="Malmstrom R."/>
            <person name="Stieglmeier M."/>
            <person name="Klingl A."/>
            <person name="Woyke T."/>
            <person name="Ryan C.M."/>
            <person name="Banfield J.F."/>
        </authorList>
    </citation>
    <scope>NUCLEOTIDE SEQUENCE [LARGE SCALE GENOMIC DNA]</scope>
</reference>
<evidence type="ECO:0000256" key="2">
    <source>
        <dbReference type="ARBA" id="ARBA00023235"/>
    </source>
</evidence>
<accession>A0A2M7IPU5</accession>
<name>A0A2M7IPU5_9BACT</name>
<dbReference type="EMBL" id="PFHR01000026">
    <property type="protein sequence ID" value="PIW97285.1"/>
    <property type="molecule type" value="Genomic_DNA"/>
</dbReference>
<dbReference type="InterPro" id="IPR011060">
    <property type="entry name" value="RibuloseP-bd_barrel"/>
</dbReference>
<dbReference type="Gene3D" id="3.20.20.70">
    <property type="entry name" value="Aldolase class I"/>
    <property type="match status" value="1"/>
</dbReference>
<evidence type="ECO:0000256" key="1">
    <source>
        <dbReference type="ARBA" id="ARBA00022723"/>
    </source>
</evidence>
<comment type="caution">
    <text evidence="3">The sequence shown here is derived from an EMBL/GenBank/DDBJ whole genome shotgun (WGS) entry which is preliminary data.</text>
</comment>